<accession>H0EU62</accession>
<sequence length="114" mass="12838">MTETESEPYNGTEREILGTYDSKALANQSAKTFARSRHADYWDHDGDEMGYTKETEDVNGCLSIRARDPEGSSRAVDHLYDLPPIRNVTSNQGDQAPSQTVRMVKSFQGNDFLF</sequence>
<dbReference type="AlphaFoldDB" id="H0EU62"/>
<comment type="caution">
    <text evidence="2">The sequence shown here is derived from an EMBL/GenBank/DDBJ whole genome shotgun (WGS) entry which is preliminary data.</text>
</comment>
<organism evidence="2 3">
    <name type="scientific">Glarea lozoyensis (strain ATCC 74030 / MF5533)</name>
    <dbReference type="NCBI Taxonomy" id="1104152"/>
    <lineage>
        <taxon>Eukaryota</taxon>
        <taxon>Fungi</taxon>
        <taxon>Dikarya</taxon>
        <taxon>Ascomycota</taxon>
        <taxon>Pezizomycotina</taxon>
        <taxon>Leotiomycetes</taxon>
        <taxon>Helotiales</taxon>
        <taxon>Helotiaceae</taxon>
        <taxon>Glarea</taxon>
    </lineage>
</organism>
<evidence type="ECO:0000256" key="1">
    <source>
        <dbReference type="SAM" id="MobiDB-lite"/>
    </source>
</evidence>
<dbReference type="EMBL" id="AGUE01000168">
    <property type="protein sequence ID" value="EHK97951.1"/>
    <property type="molecule type" value="Genomic_DNA"/>
</dbReference>
<dbReference type="InParanoid" id="H0EU62"/>
<feature type="region of interest" description="Disordered" evidence="1">
    <location>
        <begin position="1"/>
        <end position="21"/>
    </location>
</feature>
<dbReference type="Proteomes" id="UP000005446">
    <property type="component" value="Unassembled WGS sequence"/>
</dbReference>
<protein>
    <submittedName>
        <fullName evidence="2">Uncharacterized protein</fullName>
    </submittedName>
</protein>
<proteinExistence type="predicted"/>
<dbReference type="HOGENOM" id="CLU_2121329_0_0_1"/>
<evidence type="ECO:0000313" key="2">
    <source>
        <dbReference type="EMBL" id="EHK97951.1"/>
    </source>
</evidence>
<reference evidence="2 3" key="1">
    <citation type="journal article" date="2012" name="Eukaryot. Cell">
        <title>Genome sequence of the fungus Glarea lozoyensis: the first genome sequence of a species from the Helotiaceae family.</title>
        <authorList>
            <person name="Youssar L."/>
            <person name="Gruening B.A."/>
            <person name="Erxleben A."/>
            <person name="Guenther S."/>
            <person name="Huettel W."/>
        </authorList>
    </citation>
    <scope>NUCLEOTIDE SEQUENCE [LARGE SCALE GENOMIC DNA]</scope>
    <source>
        <strain evidence="3">ATCC 74030 / MF5533</strain>
    </source>
</reference>
<dbReference type="OrthoDB" id="10309720at2759"/>
<evidence type="ECO:0000313" key="3">
    <source>
        <dbReference type="Proteomes" id="UP000005446"/>
    </source>
</evidence>
<name>H0EU62_GLAL7</name>
<gene>
    <name evidence="2" type="ORF">M7I_6292</name>
</gene>
<keyword evidence="3" id="KW-1185">Reference proteome</keyword>